<reference evidence="15 16" key="1">
    <citation type="submission" date="2018-09" db="EMBL/GenBank/DDBJ databases">
        <title>Genomic investigation of the strawberry pathogen Phytophthora fragariae indicates pathogenicity is determined by transcriptional variation in three key races.</title>
        <authorList>
            <person name="Adams T.M."/>
            <person name="Armitage A.D."/>
            <person name="Sobczyk M.K."/>
            <person name="Bates H.J."/>
            <person name="Dunwell J.M."/>
            <person name="Nellist C.F."/>
            <person name="Harrison R.J."/>
        </authorList>
    </citation>
    <scope>NUCLEOTIDE SEQUENCE [LARGE SCALE GENOMIC DNA]</scope>
    <source>
        <strain evidence="13 16">BC-23</strain>
        <strain evidence="14 17">NOV-77</strain>
        <strain evidence="12 18">ONT-3</strain>
        <strain evidence="11 15">SCRP245</strain>
    </source>
</reference>
<keyword evidence="8" id="KW-0548">Nucleotidyltransferase</keyword>
<dbReference type="GO" id="GO:0046872">
    <property type="term" value="F:metal ion binding"/>
    <property type="evidence" value="ECO:0007669"/>
    <property type="project" value="UniProtKB-KW"/>
</dbReference>
<keyword evidence="2" id="KW-0479">Metal-binding</keyword>
<dbReference type="Proteomes" id="UP000476176">
    <property type="component" value="Unassembled WGS sequence"/>
</dbReference>
<dbReference type="GO" id="GO:0006310">
    <property type="term" value="P:DNA recombination"/>
    <property type="evidence" value="ECO:0007669"/>
    <property type="project" value="UniProtKB-KW"/>
</dbReference>
<dbReference type="EMBL" id="QXFX01001749">
    <property type="protein sequence ID" value="KAE9085349.1"/>
    <property type="molecule type" value="Genomic_DNA"/>
</dbReference>
<dbReference type="Gene3D" id="3.30.420.10">
    <property type="entry name" value="Ribonuclease H-like superfamily/Ribonuclease H"/>
    <property type="match status" value="1"/>
</dbReference>
<organism evidence="11 15">
    <name type="scientific">Phytophthora fragariae</name>
    <dbReference type="NCBI Taxonomy" id="53985"/>
    <lineage>
        <taxon>Eukaryota</taxon>
        <taxon>Sar</taxon>
        <taxon>Stramenopiles</taxon>
        <taxon>Oomycota</taxon>
        <taxon>Peronosporomycetes</taxon>
        <taxon>Peronosporales</taxon>
        <taxon>Peronosporaceae</taxon>
        <taxon>Phytophthora</taxon>
    </lineage>
</organism>
<dbReference type="PANTHER" id="PTHR42648:SF11">
    <property type="entry name" value="TRANSPOSON TY4-P GAG-POL POLYPROTEIN"/>
    <property type="match status" value="1"/>
</dbReference>
<evidence type="ECO:0000256" key="9">
    <source>
        <dbReference type="ARBA" id="ARBA00023172"/>
    </source>
</evidence>
<evidence type="ECO:0000256" key="4">
    <source>
        <dbReference type="ARBA" id="ARBA00022801"/>
    </source>
</evidence>
<evidence type="ECO:0000313" key="12">
    <source>
        <dbReference type="EMBL" id="KAE9085349.1"/>
    </source>
</evidence>
<evidence type="ECO:0000313" key="15">
    <source>
        <dbReference type="Proteomes" id="UP000460718"/>
    </source>
</evidence>
<dbReference type="InterPro" id="IPR039537">
    <property type="entry name" value="Retrotran_Ty1/copia-like"/>
</dbReference>
<dbReference type="EMBL" id="QXFW01001792">
    <property type="protein sequence ID" value="KAE8985738.1"/>
    <property type="molecule type" value="Genomic_DNA"/>
</dbReference>
<dbReference type="InterPro" id="IPR001584">
    <property type="entry name" value="Integrase_cat-core"/>
</dbReference>
<evidence type="ECO:0000256" key="8">
    <source>
        <dbReference type="ARBA" id="ARBA00022932"/>
    </source>
</evidence>
<dbReference type="Proteomes" id="UP000488956">
    <property type="component" value="Unassembled WGS sequence"/>
</dbReference>
<keyword evidence="1" id="KW-0540">Nuclease</keyword>
<dbReference type="GO" id="GO:0003887">
    <property type="term" value="F:DNA-directed DNA polymerase activity"/>
    <property type="evidence" value="ECO:0007669"/>
    <property type="project" value="UniProtKB-KW"/>
</dbReference>
<dbReference type="Pfam" id="PF00665">
    <property type="entry name" value="rve"/>
    <property type="match status" value="1"/>
</dbReference>
<dbReference type="SUPFAM" id="SSF53098">
    <property type="entry name" value="Ribonuclease H-like"/>
    <property type="match status" value="1"/>
</dbReference>
<evidence type="ECO:0000256" key="3">
    <source>
        <dbReference type="ARBA" id="ARBA00022759"/>
    </source>
</evidence>
<evidence type="ECO:0000256" key="7">
    <source>
        <dbReference type="ARBA" id="ARBA00022918"/>
    </source>
</evidence>
<dbReference type="Proteomes" id="UP000460718">
    <property type="component" value="Unassembled WGS sequence"/>
</dbReference>
<evidence type="ECO:0000313" key="13">
    <source>
        <dbReference type="EMBL" id="KAE9196669.1"/>
    </source>
</evidence>
<dbReference type="InterPro" id="IPR012337">
    <property type="entry name" value="RNaseH-like_sf"/>
</dbReference>
<keyword evidence="3" id="KW-0255">Endonuclease</keyword>
<evidence type="ECO:0000256" key="6">
    <source>
        <dbReference type="ARBA" id="ARBA00022908"/>
    </source>
</evidence>
<feature type="domain" description="Integrase catalytic" evidence="10">
    <location>
        <begin position="59"/>
        <end position="151"/>
    </location>
</feature>
<evidence type="ECO:0000313" key="11">
    <source>
        <dbReference type="EMBL" id="KAE8985738.1"/>
    </source>
</evidence>
<evidence type="ECO:0000313" key="16">
    <source>
        <dbReference type="Proteomes" id="UP000476176"/>
    </source>
</evidence>
<evidence type="ECO:0000313" key="14">
    <source>
        <dbReference type="EMBL" id="KAE9361314.1"/>
    </source>
</evidence>
<evidence type="ECO:0000256" key="2">
    <source>
        <dbReference type="ARBA" id="ARBA00022723"/>
    </source>
</evidence>
<keyword evidence="5" id="KW-0460">Magnesium</keyword>
<evidence type="ECO:0000313" key="17">
    <source>
        <dbReference type="Proteomes" id="UP000486351"/>
    </source>
</evidence>
<dbReference type="GO" id="GO:0003964">
    <property type="term" value="F:RNA-directed DNA polymerase activity"/>
    <property type="evidence" value="ECO:0007669"/>
    <property type="project" value="UniProtKB-KW"/>
</dbReference>
<dbReference type="GO" id="GO:0015074">
    <property type="term" value="P:DNA integration"/>
    <property type="evidence" value="ECO:0007669"/>
    <property type="project" value="UniProtKB-KW"/>
</dbReference>
<dbReference type="InterPro" id="IPR036397">
    <property type="entry name" value="RNaseH_sf"/>
</dbReference>
<comment type="caution">
    <text evidence="11">The sequence shown here is derived from an EMBL/GenBank/DDBJ whole genome shotgun (WGS) entry which is preliminary data.</text>
</comment>
<evidence type="ECO:0000259" key="10">
    <source>
        <dbReference type="PROSITE" id="PS50994"/>
    </source>
</evidence>
<keyword evidence="8" id="KW-0808">Transferase</keyword>
<dbReference type="EMBL" id="QXFY01000027">
    <property type="protein sequence ID" value="KAE9361314.1"/>
    <property type="molecule type" value="Genomic_DNA"/>
</dbReference>
<sequence>MGLLHSRLGHVSMKLIRELASGKVDFGINVNMQSLKDYEYVPCLSAKFKRTPYKRGPNHRKHPLEKLSMDLCCINQETATGETIFLLVVDEATRYKWCYLLKYIDEAAALVETLVLKLNNQFKRAGHLVKLLHSDRGSEFVNDYLREFCSKGRDRVQDYQRLLT</sequence>
<keyword evidence="9" id="KW-0233">DNA recombination</keyword>
<keyword evidence="6" id="KW-0229">DNA integration</keyword>
<dbReference type="PROSITE" id="PS50994">
    <property type="entry name" value="INTEGRASE"/>
    <property type="match status" value="1"/>
</dbReference>
<dbReference type="GO" id="GO:0004519">
    <property type="term" value="F:endonuclease activity"/>
    <property type="evidence" value="ECO:0007669"/>
    <property type="project" value="UniProtKB-KW"/>
</dbReference>
<accession>A0A6A3IXM4</accession>
<protein>
    <recommendedName>
        <fullName evidence="10">Integrase catalytic domain-containing protein</fullName>
    </recommendedName>
</protein>
<keyword evidence="8" id="KW-0239">DNA-directed DNA polymerase</keyword>
<dbReference type="PANTHER" id="PTHR42648">
    <property type="entry name" value="TRANSPOSASE, PUTATIVE-RELATED"/>
    <property type="match status" value="1"/>
</dbReference>
<proteinExistence type="predicted"/>
<keyword evidence="7" id="KW-0695">RNA-directed DNA polymerase</keyword>
<dbReference type="GO" id="GO:0003676">
    <property type="term" value="F:nucleic acid binding"/>
    <property type="evidence" value="ECO:0007669"/>
    <property type="project" value="InterPro"/>
</dbReference>
<dbReference type="AlphaFoldDB" id="A0A6A3IXM4"/>
<dbReference type="GO" id="GO:0016787">
    <property type="term" value="F:hydrolase activity"/>
    <property type="evidence" value="ECO:0007669"/>
    <property type="project" value="UniProtKB-KW"/>
</dbReference>
<evidence type="ECO:0000256" key="5">
    <source>
        <dbReference type="ARBA" id="ARBA00022842"/>
    </source>
</evidence>
<evidence type="ECO:0000256" key="1">
    <source>
        <dbReference type="ARBA" id="ARBA00022722"/>
    </source>
</evidence>
<name>A0A6A3IXM4_9STRA</name>
<keyword evidence="4" id="KW-0378">Hydrolase</keyword>
<dbReference type="EMBL" id="QXGC01001754">
    <property type="protein sequence ID" value="KAE9196669.1"/>
    <property type="molecule type" value="Genomic_DNA"/>
</dbReference>
<evidence type="ECO:0000313" key="18">
    <source>
        <dbReference type="Proteomes" id="UP000488956"/>
    </source>
</evidence>
<dbReference type="Proteomes" id="UP000486351">
    <property type="component" value="Unassembled WGS sequence"/>
</dbReference>
<gene>
    <name evidence="13" type="ORF">PF004_g20060</name>
    <name evidence="14" type="ORF">PF008_g1165</name>
    <name evidence="12" type="ORF">PF010_g20488</name>
    <name evidence="11" type="ORF">PF011_g20264</name>
</gene>